<sequence length="241" mass="26327">MKKKIAIVAAFFLFGAAGCGQEEPNLTVDYVALGDSLAAGQTPYAEIGPGYADMIAEELDEKEQLAAFTKELAVSGFTTDNVLEGLESEEASEIVESADIITISAGANDLLRLVQVNDTNGHVSFDENQVNEELDDVRKNMEAILTALKSEAPGAQVYVMGYYFPFPHLQDSQKEELAEQLDRLNEILKSVAEQQGAFFVPVDEAFGEGAIEKLPNADDIHPNREGYEAMAEAFFDTYKNQ</sequence>
<evidence type="ECO:0000259" key="2">
    <source>
        <dbReference type="Pfam" id="PF13472"/>
    </source>
</evidence>
<dbReference type="SUPFAM" id="SSF52266">
    <property type="entry name" value="SGNH hydrolase"/>
    <property type="match status" value="1"/>
</dbReference>
<proteinExistence type="predicted"/>
<reference evidence="3 4" key="1">
    <citation type="submission" date="2023-06" db="EMBL/GenBank/DDBJ databases">
        <title>Novel species in genus Planococcus.</title>
        <authorList>
            <person name="Ning S."/>
        </authorList>
    </citation>
    <scope>NUCLEOTIDE SEQUENCE [LARGE SCALE GENOMIC DNA]</scope>
    <source>
        <strain evidence="3 4">N028</strain>
    </source>
</reference>
<evidence type="ECO:0000313" key="3">
    <source>
        <dbReference type="EMBL" id="MDN7242695.1"/>
    </source>
</evidence>
<dbReference type="InterPro" id="IPR051532">
    <property type="entry name" value="Ester_Hydrolysis_Enzymes"/>
</dbReference>
<dbReference type="Proteomes" id="UP001172055">
    <property type="component" value="Unassembled WGS sequence"/>
</dbReference>
<protein>
    <submittedName>
        <fullName evidence="3">GDSL-type esterase/lipase family protein</fullName>
    </submittedName>
</protein>
<dbReference type="PANTHER" id="PTHR30383:SF27">
    <property type="entry name" value="SPORE GERMINATION LIPASE LIPC"/>
    <property type="match status" value="1"/>
</dbReference>
<feature type="domain" description="SGNH hydrolase-type esterase" evidence="2">
    <location>
        <begin position="32"/>
        <end position="229"/>
    </location>
</feature>
<keyword evidence="4" id="KW-1185">Reference proteome</keyword>
<feature type="coiled-coil region" evidence="1">
    <location>
        <begin position="131"/>
        <end position="194"/>
    </location>
</feature>
<evidence type="ECO:0000313" key="4">
    <source>
        <dbReference type="Proteomes" id="UP001172055"/>
    </source>
</evidence>
<dbReference type="InterPro" id="IPR036514">
    <property type="entry name" value="SGNH_hydro_sf"/>
</dbReference>
<dbReference type="PANTHER" id="PTHR30383">
    <property type="entry name" value="THIOESTERASE 1/PROTEASE 1/LYSOPHOSPHOLIPASE L1"/>
    <property type="match status" value="1"/>
</dbReference>
<evidence type="ECO:0000256" key="1">
    <source>
        <dbReference type="SAM" id="Coils"/>
    </source>
</evidence>
<name>A0ABT8N479_9BACL</name>
<dbReference type="InterPro" id="IPR013830">
    <property type="entry name" value="SGNH_hydro"/>
</dbReference>
<dbReference type="PROSITE" id="PS51257">
    <property type="entry name" value="PROKAR_LIPOPROTEIN"/>
    <property type="match status" value="1"/>
</dbReference>
<organism evidence="3 4">
    <name type="scientific">Planococcus shixiaomingii</name>
    <dbReference type="NCBI Taxonomy" id="3058393"/>
    <lineage>
        <taxon>Bacteria</taxon>
        <taxon>Bacillati</taxon>
        <taxon>Bacillota</taxon>
        <taxon>Bacilli</taxon>
        <taxon>Bacillales</taxon>
        <taxon>Caryophanaceae</taxon>
        <taxon>Planococcus</taxon>
    </lineage>
</organism>
<keyword evidence="1" id="KW-0175">Coiled coil</keyword>
<comment type="caution">
    <text evidence="3">The sequence shown here is derived from an EMBL/GenBank/DDBJ whole genome shotgun (WGS) entry which is preliminary data.</text>
</comment>
<dbReference type="RefSeq" id="WP_301724250.1">
    <property type="nucleotide sequence ID" value="NZ_JAUJWV010000002.1"/>
</dbReference>
<accession>A0ABT8N479</accession>
<gene>
    <name evidence="3" type="ORF">QWY14_12855</name>
</gene>
<dbReference type="Gene3D" id="3.40.50.1110">
    <property type="entry name" value="SGNH hydrolase"/>
    <property type="match status" value="1"/>
</dbReference>
<dbReference type="Pfam" id="PF13472">
    <property type="entry name" value="Lipase_GDSL_2"/>
    <property type="match status" value="1"/>
</dbReference>
<dbReference type="EMBL" id="JAUJWV010000002">
    <property type="protein sequence ID" value="MDN7242695.1"/>
    <property type="molecule type" value="Genomic_DNA"/>
</dbReference>